<name>A0A9W2XBV8_BETSP</name>
<keyword evidence="9" id="KW-1015">Disulfide bond</keyword>
<protein>
    <submittedName>
        <fullName evidence="12">Fucolectin-4</fullName>
    </submittedName>
</protein>
<proteinExistence type="inferred from homology"/>
<dbReference type="InterPro" id="IPR006585">
    <property type="entry name" value="FTP1"/>
</dbReference>
<evidence type="ECO:0000256" key="5">
    <source>
        <dbReference type="ARBA" id="ARBA00022525"/>
    </source>
</evidence>
<evidence type="ECO:0000256" key="4">
    <source>
        <dbReference type="ARBA" id="ARBA00011233"/>
    </source>
</evidence>
<evidence type="ECO:0000256" key="6">
    <source>
        <dbReference type="ARBA" id="ARBA00022723"/>
    </source>
</evidence>
<dbReference type="SUPFAM" id="SSF49785">
    <property type="entry name" value="Galactose-binding domain-like"/>
    <property type="match status" value="1"/>
</dbReference>
<dbReference type="Pfam" id="PF22633">
    <property type="entry name" value="F5_F8_type_C_2"/>
    <property type="match status" value="1"/>
</dbReference>
<keyword evidence="7" id="KW-0430">Lectin</keyword>
<feature type="domain" description="Fucolectin tachylectin-4 pentraxin-1" evidence="10">
    <location>
        <begin position="5"/>
        <end position="101"/>
    </location>
</feature>
<dbReference type="OrthoDB" id="547680at2759"/>
<sequence length="101" mass="11075">MAYVYENVALRGKATQSHRIQHPFGAAYNAIDGNRNPNANAGSCTHTIQQNNPWWRVDLLDTYVITSVVITNRGDCCPERINGARVHIGNSLQDNGAANPV</sequence>
<keyword evidence="5" id="KW-0964">Secreted</keyword>
<evidence type="ECO:0000313" key="12">
    <source>
        <dbReference type="RefSeq" id="XP_055359191.1"/>
    </source>
</evidence>
<dbReference type="GO" id="GO:0010185">
    <property type="term" value="P:regulation of cellular defense response"/>
    <property type="evidence" value="ECO:0007669"/>
    <property type="project" value="UniProtKB-ARBA"/>
</dbReference>
<dbReference type="GeneID" id="129603163"/>
<evidence type="ECO:0000313" key="11">
    <source>
        <dbReference type="Proteomes" id="UP000515150"/>
    </source>
</evidence>
<dbReference type="AlphaFoldDB" id="A0A9W2XBV8"/>
<evidence type="ECO:0000256" key="3">
    <source>
        <dbReference type="ARBA" id="ARBA00010147"/>
    </source>
</evidence>
<evidence type="ECO:0000256" key="7">
    <source>
        <dbReference type="ARBA" id="ARBA00022734"/>
    </source>
</evidence>
<dbReference type="InterPro" id="IPR051941">
    <property type="entry name" value="BG_Antigen-Binding_Lectin"/>
</dbReference>
<comment type="subcellular location">
    <subcellularLocation>
        <location evidence="2">Secreted</location>
    </subcellularLocation>
</comment>
<evidence type="ECO:0000256" key="8">
    <source>
        <dbReference type="ARBA" id="ARBA00022837"/>
    </source>
</evidence>
<reference evidence="12" key="1">
    <citation type="submission" date="2025-08" db="UniProtKB">
        <authorList>
            <consortium name="RefSeq"/>
        </authorList>
    </citation>
    <scope>IDENTIFICATION</scope>
</reference>
<dbReference type="GO" id="GO:0042806">
    <property type="term" value="F:fucose binding"/>
    <property type="evidence" value="ECO:0007669"/>
    <property type="project" value="UniProtKB-ARBA"/>
</dbReference>
<gene>
    <name evidence="12" type="primary">si:ch211-215k15.4</name>
</gene>
<organism evidence="11 12">
    <name type="scientific">Betta splendens</name>
    <name type="common">Siamese fighting fish</name>
    <dbReference type="NCBI Taxonomy" id="158456"/>
    <lineage>
        <taxon>Eukaryota</taxon>
        <taxon>Metazoa</taxon>
        <taxon>Chordata</taxon>
        <taxon>Craniata</taxon>
        <taxon>Vertebrata</taxon>
        <taxon>Euteleostomi</taxon>
        <taxon>Actinopterygii</taxon>
        <taxon>Neopterygii</taxon>
        <taxon>Teleostei</taxon>
        <taxon>Neoteleostei</taxon>
        <taxon>Acanthomorphata</taxon>
        <taxon>Anabantaria</taxon>
        <taxon>Anabantiformes</taxon>
        <taxon>Anabantoidei</taxon>
        <taxon>Osphronemidae</taxon>
        <taxon>Betta</taxon>
    </lineage>
</organism>
<evidence type="ECO:0000256" key="1">
    <source>
        <dbReference type="ARBA" id="ARBA00002219"/>
    </source>
</evidence>
<dbReference type="GO" id="GO:0005576">
    <property type="term" value="C:extracellular region"/>
    <property type="evidence" value="ECO:0007669"/>
    <property type="project" value="UniProtKB-SubCell"/>
</dbReference>
<keyword evidence="6" id="KW-0479">Metal-binding</keyword>
<comment type="similarity">
    <text evidence="3">Belongs to the fucolectin family.</text>
</comment>
<dbReference type="PANTHER" id="PTHR45713">
    <property type="entry name" value="FTP DOMAIN-CONTAINING PROTEIN"/>
    <property type="match status" value="1"/>
</dbReference>
<keyword evidence="8" id="KW-0106">Calcium</keyword>
<accession>A0A9W2XBV8</accession>
<dbReference type="RefSeq" id="XP_055359191.1">
    <property type="nucleotide sequence ID" value="XM_055503216.1"/>
</dbReference>
<comment type="function">
    <text evidence="1">Acts as a defensive agent. Recognizes blood group fucosylated oligosaccharides including A, B, H and Lewis B-type antigens. Does not recognize Lewis A antigen and has low affinity for monovalent haptens.</text>
</comment>
<dbReference type="Gene3D" id="2.60.120.260">
    <property type="entry name" value="Galactose-binding domain-like"/>
    <property type="match status" value="1"/>
</dbReference>
<dbReference type="GO" id="GO:0046872">
    <property type="term" value="F:metal ion binding"/>
    <property type="evidence" value="ECO:0007669"/>
    <property type="project" value="UniProtKB-KW"/>
</dbReference>
<evidence type="ECO:0000259" key="10">
    <source>
        <dbReference type="SMART" id="SM00607"/>
    </source>
</evidence>
<dbReference type="Proteomes" id="UP000515150">
    <property type="component" value="Chromosome 16"/>
</dbReference>
<dbReference type="KEGG" id="bspl:129603163"/>
<dbReference type="PANTHER" id="PTHR45713:SF8">
    <property type="entry name" value="SI:CH211-215K15.4"/>
    <property type="match status" value="1"/>
</dbReference>
<dbReference type="GO" id="GO:0001868">
    <property type="term" value="P:regulation of complement activation, lectin pathway"/>
    <property type="evidence" value="ECO:0007669"/>
    <property type="project" value="UniProtKB-ARBA"/>
</dbReference>
<dbReference type="SMART" id="SM00607">
    <property type="entry name" value="FTP"/>
    <property type="match status" value="1"/>
</dbReference>
<evidence type="ECO:0000256" key="9">
    <source>
        <dbReference type="ARBA" id="ARBA00023157"/>
    </source>
</evidence>
<evidence type="ECO:0000256" key="2">
    <source>
        <dbReference type="ARBA" id="ARBA00004613"/>
    </source>
</evidence>
<keyword evidence="11" id="KW-1185">Reference proteome</keyword>
<dbReference type="InterPro" id="IPR008979">
    <property type="entry name" value="Galactose-bd-like_sf"/>
</dbReference>
<comment type="subunit">
    <text evidence="4">Homotrimer.</text>
</comment>